<dbReference type="AlphaFoldDB" id="A0A258HHC4"/>
<evidence type="ECO:0000313" key="4">
    <source>
        <dbReference type="Proteomes" id="UP000216147"/>
    </source>
</evidence>
<keyword evidence="1" id="KW-0472">Membrane</keyword>
<feature type="transmembrane region" description="Helical" evidence="1">
    <location>
        <begin position="44"/>
        <end position="63"/>
    </location>
</feature>
<dbReference type="Gene3D" id="3.10.310.50">
    <property type="match status" value="1"/>
</dbReference>
<gene>
    <name evidence="3" type="ORF">B7Y86_10675</name>
</gene>
<dbReference type="InterPro" id="IPR007621">
    <property type="entry name" value="TPM_dom"/>
</dbReference>
<comment type="caution">
    <text evidence="3">The sequence shown here is derived from an EMBL/GenBank/DDBJ whole genome shotgun (WGS) entry which is preliminary data.</text>
</comment>
<evidence type="ECO:0000313" key="3">
    <source>
        <dbReference type="EMBL" id="OYX56169.1"/>
    </source>
</evidence>
<name>A0A258HHC4_9CAUL</name>
<dbReference type="Proteomes" id="UP000216147">
    <property type="component" value="Unassembled WGS sequence"/>
</dbReference>
<dbReference type="EMBL" id="NCEQ01000009">
    <property type="protein sequence ID" value="OYX56169.1"/>
    <property type="molecule type" value="Genomic_DNA"/>
</dbReference>
<protein>
    <recommendedName>
        <fullName evidence="2">TPM domain-containing protein</fullName>
    </recommendedName>
</protein>
<evidence type="ECO:0000256" key="1">
    <source>
        <dbReference type="SAM" id="Phobius"/>
    </source>
</evidence>
<keyword evidence="1" id="KW-1133">Transmembrane helix</keyword>
<evidence type="ECO:0000259" key="2">
    <source>
        <dbReference type="Pfam" id="PF04536"/>
    </source>
</evidence>
<dbReference type="Pfam" id="PF04536">
    <property type="entry name" value="TPM_phosphatase"/>
    <property type="match status" value="1"/>
</dbReference>
<feature type="transmembrane region" description="Helical" evidence="1">
    <location>
        <begin position="83"/>
        <end position="109"/>
    </location>
</feature>
<reference evidence="3 4" key="1">
    <citation type="submission" date="2017-03" db="EMBL/GenBank/DDBJ databases">
        <title>Lifting the veil on microbial sulfur biogeochemistry in mining wastewaters.</title>
        <authorList>
            <person name="Kantor R.S."/>
            <person name="Colenbrander Nelson T."/>
            <person name="Marshall S."/>
            <person name="Bennett D."/>
            <person name="Apte S."/>
            <person name="Camacho D."/>
            <person name="Thomas B.C."/>
            <person name="Warren L.A."/>
            <person name="Banfield J.F."/>
        </authorList>
    </citation>
    <scope>NUCLEOTIDE SEQUENCE [LARGE SCALE GENOMIC DNA]</scope>
    <source>
        <strain evidence="3">32-68-21</strain>
    </source>
</reference>
<proteinExistence type="predicted"/>
<keyword evidence="1" id="KW-0812">Transmembrane</keyword>
<accession>A0A258HHC4</accession>
<feature type="domain" description="TPM" evidence="2">
    <location>
        <begin position="128"/>
        <end position="205"/>
    </location>
</feature>
<sequence>MVMRLNSGEHARVASAIAAAEARTSGEIFCVLAGRVSSYRDISLAWAAAAALLLPLMLIPFGFEPAWFPRLADNWEAGHLSALHLTIGRAIGVYAVVQAAVFLAVYVLLRIPVLTRLTTPRGVRRDRTRQAAMHQFLAHGLHVTEHRTGVLIFAAMADRQVEVIADKGIYSRVDQAIWADAVQVLTEGLRDRRAAEGFERAIALVGGVLAEHFPPRPRNANEVPDRLVEI</sequence>
<organism evidence="3 4">
    <name type="scientific">Brevundimonas subvibrioides</name>
    <dbReference type="NCBI Taxonomy" id="74313"/>
    <lineage>
        <taxon>Bacteria</taxon>
        <taxon>Pseudomonadati</taxon>
        <taxon>Pseudomonadota</taxon>
        <taxon>Alphaproteobacteria</taxon>
        <taxon>Caulobacterales</taxon>
        <taxon>Caulobacteraceae</taxon>
        <taxon>Brevundimonas</taxon>
    </lineage>
</organism>